<keyword evidence="2" id="KW-1185">Reference proteome</keyword>
<proteinExistence type="predicted"/>
<evidence type="ECO:0000313" key="2">
    <source>
        <dbReference type="Proteomes" id="UP001174909"/>
    </source>
</evidence>
<gene>
    <name evidence="1" type="ORF">GBAR_LOCUS19989</name>
</gene>
<protein>
    <submittedName>
        <fullName evidence="1">Uncharacterized protein</fullName>
    </submittedName>
</protein>
<dbReference type="EMBL" id="CASHTH010002821">
    <property type="protein sequence ID" value="CAI8035680.1"/>
    <property type="molecule type" value="Genomic_DNA"/>
</dbReference>
<dbReference type="Proteomes" id="UP001174909">
    <property type="component" value="Unassembled WGS sequence"/>
</dbReference>
<sequence>MVFYETKRASAYSADLRWRMIWQREVLGMTNREIAAHLEDDTSTVWRTVKLLR</sequence>
<accession>A0AA35X2K1</accession>
<evidence type="ECO:0000313" key="1">
    <source>
        <dbReference type="EMBL" id="CAI8035680.1"/>
    </source>
</evidence>
<reference evidence="1" key="1">
    <citation type="submission" date="2023-03" db="EMBL/GenBank/DDBJ databases">
        <authorList>
            <person name="Steffen K."/>
            <person name="Cardenas P."/>
        </authorList>
    </citation>
    <scope>NUCLEOTIDE SEQUENCE</scope>
</reference>
<comment type="caution">
    <text evidence="1">The sequence shown here is derived from an EMBL/GenBank/DDBJ whole genome shotgun (WGS) entry which is preliminary data.</text>
</comment>
<organism evidence="1 2">
    <name type="scientific">Geodia barretti</name>
    <name type="common">Barrett's horny sponge</name>
    <dbReference type="NCBI Taxonomy" id="519541"/>
    <lineage>
        <taxon>Eukaryota</taxon>
        <taxon>Metazoa</taxon>
        <taxon>Porifera</taxon>
        <taxon>Demospongiae</taxon>
        <taxon>Heteroscleromorpha</taxon>
        <taxon>Tetractinellida</taxon>
        <taxon>Astrophorina</taxon>
        <taxon>Geodiidae</taxon>
        <taxon>Geodia</taxon>
    </lineage>
</organism>
<name>A0AA35X2K1_GEOBA</name>
<feature type="non-terminal residue" evidence="1">
    <location>
        <position position="53"/>
    </location>
</feature>
<dbReference type="AlphaFoldDB" id="A0AA35X2K1"/>